<keyword evidence="1" id="KW-0863">Zinc-finger</keyword>
<dbReference type="AlphaFoldDB" id="A0A1B6EE56"/>
<evidence type="ECO:0000313" key="3">
    <source>
        <dbReference type="EMBL" id="JAS36212.1"/>
    </source>
</evidence>
<keyword evidence="1" id="KW-0479">Metal-binding</keyword>
<protein>
    <recommendedName>
        <fullName evidence="2">SWIM-type domain-containing protein</fullName>
    </recommendedName>
</protein>
<dbReference type="PROSITE" id="PS50966">
    <property type="entry name" value="ZF_SWIM"/>
    <property type="match status" value="1"/>
</dbReference>
<gene>
    <name evidence="3" type="ORF">g.25004</name>
</gene>
<keyword evidence="1" id="KW-0862">Zinc</keyword>
<feature type="domain" description="SWIM-type" evidence="2">
    <location>
        <begin position="97"/>
        <end position="141"/>
    </location>
</feature>
<evidence type="ECO:0000256" key="1">
    <source>
        <dbReference type="PROSITE-ProRule" id="PRU00325"/>
    </source>
</evidence>
<dbReference type="EMBL" id="GEDC01001086">
    <property type="protein sequence ID" value="JAS36212.1"/>
    <property type="molecule type" value="Transcribed_RNA"/>
</dbReference>
<dbReference type="InterPro" id="IPR007527">
    <property type="entry name" value="Znf_SWIM"/>
</dbReference>
<name>A0A1B6EE56_9HEMI</name>
<sequence length="176" mass="20353">MNLKKDQDNTLASEVESNHWARRKVPFAIITSDSDFPELTEQELKILFTGSYQMSQAVSYLAEMMDENEKITFHYLKITPNIIKLDVRSRHINSKTYHCFIEYQPDKNDISGITRYCCDCANGRRTVECCSHIAAIIYYLSYARYSAKIVRPAEILSCLFIDQKISVVVNEDSDED</sequence>
<proteinExistence type="predicted"/>
<accession>A0A1B6EE56</accession>
<evidence type="ECO:0000259" key="2">
    <source>
        <dbReference type="PROSITE" id="PS50966"/>
    </source>
</evidence>
<organism evidence="3">
    <name type="scientific">Clastoptera arizonana</name>
    <name type="common">Arizona spittle bug</name>
    <dbReference type="NCBI Taxonomy" id="38151"/>
    <lineage>
        <taxon>Eukaryota</taxon>
        <taxon>Metazoa</taxon>
        <taxon>Ecdysozoa</taxon>
        <taxon>Arthropoda</taxon>
        <taxon>Hexapoda</taxon>
        <taxon>Insecta</taxon>
        <taxon>Pterygota</taxon>
        <taxon>Neoptera</taxon>
        <taxon>Paraneoptera</taxon>
        <taxon>Hemiptera</taxon>
        <taxon>Auchenorrhyncha</taxon>
        <taxon>Cercopoidea</taxon>
        <taxon>Clastopteridae</taxon>
        <taxon>Clastoptera</taxon>
    </lineage>
</organism>
<dbReference type="GO" id="GO:0008270">
    <property type="term" value="F:zinc ion binding"/>
    <property type="evidence" value="ECO:0007669"/>
    <property type="project" value="UniProtKB-KW"/>
</dbReference>
<reference evidence="3" key="1">
    <citation type="submission" date="2015-12" db="EMBL/GenBank/DDBJ databases">
        <title>De novo transcriptome assembly of four potential Pierce s Disease insect vectors from Arizona vineyards.</title>
        <authorList>
            <person name="Tassone E.E."/>
        </authorList>
    </citation>
    <scope>NUCLEOTIDE SEQUENCE</scope>
</reference>